<comment type="caution">
    <text evidence="2">The sequence shown here is derived from an EMBL/GenBank/DDBJ whole genome shotgun (WGS) entry which is preliminary data.</text>
</comment>
<evidence type="ECO:0000256" key="1">
    <source>
        <dbReference type="SAM" id="MobiDB-lite"/>
    </source>
</evidence>
<dbReference type="AlphaFoldDB" id="A0A834DDK1"/>
<organism evidence="2 3">
    <name type="scientific">Phyllostomus discolor</name>
    <name type="common">pale spear-nosed bat</name>
    <dbReference type="NCBI Taxonomy" id="89673"/>
    <lineage>
        <taxon>Eukaryota</taxon>
        <taxon>Metazoa</taxon>
        <taxon>Chordata</taxon>
        <taxon>Craniata</taxon>
        <taxon>Vertebrata</taxon>
        <taxon>Euteleostomi</taxon>
        <taxon>Mammalia</taxon>
        <taxon>Eutheria</taxon>
        <taxon>Laurasiatheria</taxon>
        <taxon>Chiroptera</taxon>
        <taxon>Yangochiroptera</taxon>
        <taxon>Phyllostomidae</taxon>
        <taxon>Phyllostominae</taxon>
        <taxon>Phyllostomus</taxon>
    </lineage>
</organism>
<dbReference type="EMBL" id="JABVXQ010000015">
    <property type="protein sequence ID" value="KAF6075052.1"/>
    <property type="molecule type" value="Genomic_DNA"/>
</dbReference>
<feature type="compositionally biased region" description="Basic and acidic residues" evidence="1">
    <location>
        <begin position="1"/>
        <end position="16"/>
    </location>
</feature>
<proteinExistence type="predicted"/>
<reference evidence="2 3" key="1">
    <citation type="journal article" date="2020" name="Nature">
        <title>Six reference-quality genomes reveal evolution of bat adaptations.</title>
        <authorList>
            <person name="Jebb D."/>
            <person name="Huang Z."/>
            <person name="Pippel M."/>
            <person name="Hughes G.M."/>
            <person name="Lavrichenko K."/>
            <person name="Devanna P."/>
            <person name="Winkler S."/>
            <person name="Jermiin L.S."/>
            <person name="Skirmuntt E.C."/>
            <person name="Katzourakis A."/>
            <person name="Burkitt-Gray L."/>
            <person name="Ray D.A."/>
            <person name="Sullivan K.A.M."/>
            <person name="Roscito J.G."/>
            <person name="Kirilenko B.M."/>
            <person name="Davalos L.M."/>
            <person name="Corthals A.P."/>
            <person name="Power M.L."/>
            <person name="Jones G."/>
            <person name="Ransome R.D."/>
            <person name="Dechmann D.K.N."/>
            <person name="Locatelli A.G."/>
            <person name="Puechmaille S.J."/>
            <person name="Fedrigo O."/>
            <person name="Jarvis E.D."/>
            <person name="Hiller M."/>
            <person name="Vernes S.C."/>
            <person name="Myers E.W."/>
            <person name="Teeling E.C."/>
        </authorList>
    </citation>
    <scope>NUCLEOTIDE SEQUENCE [LARGE SCALE GENOMIC DNA]</scope>
    <source>
        <strain evidence="2">Bat1K_MPI-CBG_1</strain>
    </source>
</reference>
<dbReference type="Proteomes" id="UP000664940">
    <property type="component" value="Unassembled WGS sequence"/>
</dbReference>
<evidence type="ECO:0000313" key="3">
    <source>
        <dbReference type="Proteomes" id="UP000664940"/>
    </source>
</evidence>
<evidence type="ECO:0000313" key="2">
    <source>
        <dbReference type="EMBL" id="KAF6075052.1"/>
    </source>
</evidence>
<gene>
    <name evidence="2" type="ORF">HJG60_009450</name>
</gene>
<sequence>MARDTHRSGARDRAWEPQHTLQAPSRAFHTRVGIDRPDVSLASCTVRPQGWRRPPVPGDSSTCWPFPPLQRLRRDRHSWCAALHGRPARSPSCRRLRTSQQAAPRRSRLARPTRHLPIRLFSNQKPPAPSTVVCFHWTEGRTDSPCHTSHHACDPQ</sequence>
<feature type="region of interest" description="Disordered" evidence="1">
    <location>
        <begin position="1"/>
        <end position="30"/>
    </location>
</feature>
<feature type="region of interest" description="Disordered" evidence="1">
    <location>
        <begin position="88"/>
        <end position="109"/>
    </location>
</feature>
<accession>A0A834DDK1</accession>
<protein>
    <submittedName>
        <fullName evidence="2">Uncharacterized protein</fullName>
    </submittedName>
</protein>
<name>A0A834DDK1_9CHIR</name>